<accession>A0AC35TPG1</accession>
<reference evidence="2" key="1">
    <citation type="submission" date="2016-11" db="UniProtKB">
        <authorList>
            <consortium name="WormBaseParasite"/>
        </authorList>
    </citation>
    <scope>IDENTIFICATION</scope>
    <source>
        <strain evidence="2">KR3021</strain>
    </source>
</reference>
<protein>
    <submittedName>
        <fullName evidence="2">MFS domain-containing protein</fullName>
    </submittedName>
</protein>
<sequence length="530" mass="58639">MNIVTRTLSKVSRKASTASIESIVSKVSVGSKTDWTSIYLASFLSFIGSVQYGLYLSSLFPYLEQSDPNASIKFFGFIVSSYSVTQLITSPIIGIWSDKIKQIKLPIQVGLLFMLVGNLCHIFMLFFPPTTRRFIMLAGRMITGVGSANTLLLKAYATSASSSKDRSHAIAWITGAQAIGTTIAPAFQAIFSGISAPGFHLFGPVYFNLFTAGAYVAVAMNIAGMVILQFFFHESYAGVVEKDDSSSSSTPIKLPNFDILAMVIMNITRFTQMFVQSNLETIATSFSMIMFSWTSQEAIMYGSIAQGALGLLSFIVYFVYIFFKLNRFMKFRIALFWAMVGLFTFHLLTFSYPFYSGSIDLYTTADENNVPDSKVGCNTDKFKFCDTTKPINVWIWLISYPVIIGIGFSIINIAMNTLYSKIIGPRRMATWQSIMQMSGGAARIIGPLSIGGLYEHFGPRPVWGIEFAVIGANIGLLGIFHKRLVALRIPAANVEENYSAIVNEGYESSDENEIEQEIVINKDSSVLPRY</sequence>
<organism evidence="1 2">
    <name type="scientific">Rhabditophanes sp. KR3021</name>
    <dbReference type="NCBI Taxonomy" id="114890"/>
    <lineage>
        <taxon>Eukaryota</taxon>
        <taxon>Metazoa</taxon>
        <taxon>Ecdysozoa</taxon>
        <taxon>Nematoda</taxon>
        <taxon>Chromadorea</taxon>
        <taxon>Rhabditida</taxon>
        <taxon>Tylenchina</taxon>
        <taxon>Panagrolaimomorpha</taxon>
        <taxon>Strongyloidoidea</taxon>
        <taxon>Alloionematidae</taxon>
        <taxon>Rhabditophanes</taxon>
    </lineage>
</organism>
<evidence type="ECO:0000313" key="2">
    <source>
        <dbReference type="WBParaSite" id="RSKR_0000260800.1"/>
    </source>
</evidence>
<proteinExistence type="predicted"/>
<dbReference type="WBParaSite" id="RSKR_0000260800.1">
    <property type="protein sequence ID" value="RSKR_0000260800.1"/>
    <property type="gene ID" value="RSKR_0000260800"/>
</dbReference>
<evidence type="ECO:0000313" key="1">
    <source>
        <dbReference type="Proteomes" id="UP000095286"/>
    </source>
</evidence>
<name>A0AC35TPG1_9BILA</name>
<dbReference type="Proteomes" id="UP000095286">
    <property type="component" value="Unplaced"/>
</dbReference>